<dbReference type="OrthoDB" id="430315at2759"/>
<keyword evidence="3" id="KW-1185">Reference proteome</keyword>
<organism evidence="2 3">
    <name type="scientific">Asterophora parasitica</name>
    <dbReference type="NCBI Taxonomy" id="117018"/>
    <lineage>
        <taxon>Eukaryota</taxon>
        <taxon>Fungi</taxon>
        <taxon>Dikarya</taxon>
        <taxon>Basidiomycota</taxon>
        <taxon>Agaricomycotina</taxon>
        <taxon>Agaricomycetes</taxon>
        <taxon>Agaricomycetidae</taxon>
        <taxon>Agaricales</taxon>
        <taxon>Tricholomatineae</taxon>
        <taxon>Lyophyllaceae</taxon>
        <taxon>Asterophora</taxon>
    </lineage>
</organism>
<dbReference type="EMBL" id="JABCKV010000153">
    <property type="protein sequence ID" value="KAG5642828.1"/>
    <property type="molecule type" value="Genomic_DNA"/>
</dbReference>
<dbReference type="Proteomes" id="UP000775547">
    <property type="component" value="Unassembled WGS sequence"/>
</dbReference>
<proteinExistence type="predicted"/>
<dbReference type="PIRSF" id="PIRSF002703">
    <property type="entry name" value="Thaumatin"/>
    <property type="match status" value="1"/>
</dbReference>
<reference evidence="2" key="1">
    <citation type="submission" date="2020-07" db="EMBL/GenBank/DDBJ databases">
        <authorList>
            <person name="Nieuwenhuis M."/>
            <person name="Van De Peppel L.J.J."/>
        </authorList>
    </citation>
    <scope>NUCLEOTIDE SEQUENCE</scope>
    <source>
        <strain evidence="2">AP01</strain>
        <tissue evidence="2">Mycelium</tissue>
    </source>
</reference>
<evidence type="ECO:0000313" key="3">
    <source>
        <dbReference type="Proteomes" id="UP000775547"/>
    </source>
</evidence>
<gene>
    <name evidence="2" type="ORF">DXG03_002059</name>
</gene>
<sequence length="93" mass="10041">MSPMFRPAPAWSKVSFSVPDSWKAGRIWGRGNYNFANNSSPNACLTGGCNGGLQCNRNTGTGVPSATVAEFTFEGPGFQDWYDVLLVDGYNLL</sequence>
<comment type="caution">
    <text evidence="2">The sequence shown here is derived from an EMBL/GenBank/DDBJ whole genome shotgun (WGS) entry which is preliminary data.</text>
</comment>
<dbReference type="Gene3D" id="2.60.110.10">
    <property type="entry name" value="Thaumatin"/>
    <property type="match status" value="1"/>
</dbReference>
<dbReference type="InterPro" id="IPR037176">
    <property type="entry name" value="Osmotin/thaumatin-like_sf"/>
</dbReference>
<dbReference type="SUPFAM" id="SSF49870">
    <property type="entry name" value="Osmotin, thaumatin-like protein"/>
    <property type="match status" value="1"/>
</dbReference>
<dbReference type="AlphaFoldDB" id="A0A9P7G636"/>
<keyword evidence="1" id="KW-1015">Disulfide bond</keyword>
<evidence type="ECO:0000313" key="2">
    <source>
        <dbReference type="EMBL" id="KAG5642828.1"/>
    </source>
</evidence>
<dbReference type="InterPro" id="IPR001938">
    <property type="entry name" value="Thaumatin"/>
</dbReference>
<feature type="disulfide bond" evidence="1">
    <location>
        <begin position="49"/>
        <end position="55"/>
    </location>
</feature>
<dbReference type="PROSITE" id="PS51367">
    <property type="entry name" value="THAUMATIN_2"/>
    <property type="match status" value="1"/>
</dbReference>
<reference evidence="2" key="2">
    <citation type="submission" date="2021-10" db="EMBL/GenBank/DDBJ databases">
        <title>Phylogenomics reveals ancestral predisposition of the termite-cultivated fungus Termitomyces towards a domesticated lifestyle.</title>
        <authorList>
            <person name="Auxier B."/>
            <person name="Grum-Grzhimaylo A."/>
            <person name="Cardenas M.E."/>
            <person name="Lodge J.D."/>
            <person name="Laessoe T."/>
            <person name="Pedersen O."/>
            <person name="Smith M.E."/>
            <person name="Kuyper T.W."/>
            <person name="Franco-Molano E.A."/>
            <person name="Baroni T.J."/>
            <person name="Aanen D.K."/>
        </authorList>
    </citation>
    <scope>NUCLEOTIDE SEQUENCE</scope>
    <source>
        <strain evidence="2">AP01</strain>
        <tissue evidence="2">Mycelium</tissue>
    </source>
</reference>
<dbReference type="Pfam" id="PF00314">
    <property type="entry name" value="Thaumatin"/>
    <property type="match status" value="1"/>
</dbReference>
<dbReference type="PANTHER" id="PTHR31048">
    <property type="entry name" value="OS03G0233200 PROTEIN"/>
    <property type="match status" value="1"/>
</dbReference>
<protein>
    <recommendedName>
        <fullName evidence="4">Thaumatin-like protein</fullName>
    </recommendedName>
</protein>
<evidence type="ECO:0000256" key="1">
    <source>
        <dbReference type="PIRSR" id="PIRSR002703-1"/>
    </source>
</evidence>
<evidence type="ECO:0008006" key="4">
    <source>
        <dbReference type="Google" id="ProtNLM"/>
    </source>
</evidence>
<name>A0A9P7G636_9AGAR</name>
<accession>A0A9P7G636</accession>